<evidence type="ECO:0000313" key="8">
    <source>
        <dbReference type="EMBL" id="PCI94896.1"/>
    </source>
</evidence>
<dbReference type="InterPro" id="IPR032816">
    <property type="entry name" value="VTT_dom"/>
</dbReference>
<keyword evidence="3 6" id="KW-0812">Transmembrane</keyword>
<dbReference type="PANTHER" id="PTHR12677:SF59">
    <property type="entry name" value="GOLGI APPARATUS MEMBRANE PROTEIN TVP38-RELATED"/>
    <property type="match status" value="1"/>
</dbReference>
<feature type="domain" description="VTT" evidence="7">
    <location>
        <begin position="85"/>
        <end position="198"/>
    </location>
</feature>
<keyword evidence="2 6" id="KW-1003">Cell membrane</keyword>
<feature type="transmembrane region" description="Helical" evidence="6">
    <location>
        <begin position="101"/>
        <end position="128"/>
    </location>
</feature>
<evidence type="ECO:0000256" key="1">
    <source>
        <dbReference type="ARBA" id="ARBA00004651"/>
    </source>
</evidence>
<keyword evidence="4 6" id="KW-1133">Transmembrane helix</keyword>
<dbReference type="PANTHER" id="PTHR12677">
    <property type="entry name" value="GOLGI APPARATUS MEMBRANE PROTEIN TVP38-RELATED"/>
    <property type="match status" value="1"/>
</dbReference>
<gene>
    <name evidence="8" type="ORF">COB11_03255</name>
</gene>
<sequence>MSEEQQEEKKPSGWNTFKKWIPLIVIVIVAFTAYFLGLHKYLTFDNLKRYHDTLTSYAKDYPVLSVVVYMGVYFLGTVFILPEMAILTLLGGMLFPFPLSVVYTVFPATIGACLIFFVAETAVGKYIAQKASGLLKKMQKGFQRDATNYLLFLRLVPLFPFWLVNVAPAIFNVRLWTYTWTTFVGIIPGTAVFCYVGHSLNSIFENNETFSIEAVLSSKVVIALIALGAIIIVPVLIKYIKNRKKKDDD</sequence>
<dbReference type="Pfam" id="PF09335">
    <property type="entry name" value="VTT_dom"/>
    <property type="match status" value="1"/>
</dbReference>
<feature type="transmembrane region" description="Helical" evidence="6">
    <location>
        <begin position="20"/>
        <end position="42"/>
    </location>
</feature>
<keyword evidence="5 6" id="KW-0472">Membrane</keyword>
<evidence type="ECO:0000256" key="4">
    <source>
        <dbReference type="ARBA" id="ARBA00022989"/>
    </source>
</evidence>
<name>A0A2A4YJA6_UNCAE</name>
<reference evidence="9" key="1">
    <citation type="submission" date="2017-08" db="EMBL/GenBank/DDBJ databases">
        <title>A dynamic microbial community with high functional redundancy inhabits the cold, oxic subseafloor aquifer.</title>
        <authorList>
            <person name="Tully B.J."/>
            <person name="Wheat C.G."/>
            <person name="Glazer B.T."/>
            <person name="Huber J.A."/>
        </authorList>
    </citation>
    <scope>NUCLEOTIDE SEQUENCE [LARGE SCALE GENOMIC DNA]</scope>
</reference>
<feature type="transmembrane region" description="Helical" evidence="6">
    <location>
        <begin position="63"/>
        <end position="81"/>
    </location>
</feature>
<accession>A0A2A4YJA6</accession>
<protein>
    <recommendedName>
        <fullName evidence="6">TVP38/TMEM64 family membrane protein</fullName>
    </recommendedName>
</protein>
<evidence type="ECO:0000259" key="7">
    <source>
        <dbReference type="Pfam" id="PF09335"/>
    </source>
</evidence>
<feature type="transmembrane region" description="Helical" evidence="6">
    <location>
        <begin position="220"/>
        <end position="240"/>
    </location>
</feature>
<evidence type="ECO:0000256" key="6">
    <source>
        <dbReference type="RuleBase" id="RU366058"/>
    </source>
</evidence>
<evidence type="ECO:0000313" key="9">
    <source>
        <dbReference type="Proteomes" id="UP000217838"/>
    </source>
</evidence>
<dbReference type="InterPro" id="IPR015414">
    <property type="entry name" value="TMEM64"/>
</dbReference>
<organism evidence="8 9">
    <name type="scientific">Aerophobetes bacterium</name>
    <dbReference type="NCBI Taxonomy" id="2030807"/>
    <lineage>
        <taxon>Bacteria</taxon>
        <taxon>Candidatus Aerophobota</taxon>
    </lineage>
</organism>
<dbReference type="EMBL" id="NVUU01000031">
    <property type="protein sequence ID" value="PCI94896.1"/>
    <property type="molecule type" value="Genomic_DNA"/>
</dbReference>
<evidence type="ECO:0000256" key="3">
    <source>
        <dbReference type="ARBA" id="ARBA00022692"/>
    </source>
</evidence>
<feature type="transmembrane region" description="Helical" evidence="6">
    <location>
        <begin position="149"/>
        <end position="171"/>
    </location>
</feature>
<dbReference type="GO" id="GO:0005886">
    <property type="term" value="C:plasma membrane"/>
    <property type="evidence" value="ECO:0007669"/>
    <property type="project" value="UniProtKB-SubCell"/>
</dbReference>
<comment type="caution">
    <text evidence="8">The sequence shown here is derived from an EMBL/GenBank/DDBJ whole genome shotgun (WGS) entry which is preliminary data.</text>
</comment>
<evidence type="ECO:0000256" key="2">
    <source>
        <dbReference type="ARBA" id="ARBA00022475"/>
    </source>
</evidence>
<proteinExistence type="inferred from homology"/>
<dbReference type="AlphaFoldDB" id="A0A2A4YJA6"/>
<evidence type="ECO:0000256" key="5">
    <source>
        <dbReference type="ARBA" id="ARBA00023136"/>
    </source>
</evidence>
<comment type="subcellular location">
    <subcellularLocation>
        <location evidence="1 6">Cell membrane</location>
        <topology evidence="1 6">Multi-pass membrane protein</topology>
    </subcellularLocation>
</comment>
<dbReference type="Proteomes" id="UP000217838">
    <property type="component" value="Unassembled WGS sequence"/>
</dbReference>
<comment type="similarity">
    <text evidence="6">Belongs to the TVP38/TMEM64 family.</text>
</comment>